<proteinExistence type="predicted"/>
<reference evidence="1" key="1">
    <citation type="submission" date="2020-11" db="EMBL/GenBank/DDBJ databases">
        <authorList>
            <person name="Tran Van P."/>
        </authorList>
    </citation>
    <scope>NUCLEOTIDE SEQUENCE</scope>
</reference>
<accession>A0A7R9CD57</accession>
<dbReference type="AlphaFoldDB" id="A0A7R9CD57"/>
<dbReference type="EMBL" id="OC316739">
    <property type="protein sequence ID" value="CAD7393511.1"/>
    <property type="molecule type" value="Genomic_DNA"/>
</dbReference>
<name>A0A7R9CD57_TIMCR</name>
<organism evidence="1">
    <name type="scientific">Timema cristinae</name>
    <name type="common">Walking stick</name>
    <dbReference type="NCBI Taxonomy" id="61476"/>
    <lineage>
        <taxon>Eukaryota</taxon>
        <taxon>Metazoa</taxon>
        <taxon>Ecdysozoa</taxon>
        <taxon>Arthropoda</taxon>
        <taxon>Hexapoda</taxon>
        <taxon>Insecta</taxon>
        <taxon>Pterygota</taxon>
        <taxon>Neoptera</taxon>
        <taxon>Polyneoptera</taxon>
        <taxon>Phasmatodea</taxon>
        <taxon>Timematodea</taxon>
        <taxon>Timematoidea</taxon>
        <taxon>Timematidae</taxon>
        <taxon>Timema</taxon>
    </lineage>
</organism>
<gene>
    <name evidence="1" type="ORF">TCEB3V08_LOCUS1480</name>
</gene>
<sequence>MGERGRGLKKGIDRIPISPSLFPKIENHGTASRIAPEVATLRLSVVPRAAGKVDYVSCCSSVTIAVVVLRTHKANPGWRVVILPNHVPTQNDIQRQQEEFQHQELYQHVQETGKTVNCVEIVLVLGRDKGTITG</sequence>
<protein>
    <submittedName>
        <fullName evidence="1">Uncharacterized protein</fullName>
    </submittedName>
</protein>
<evidence type="ECO:0000313" key="1">
    <source>
        <dbReference type="EMBL" id="CAD7393511.1"/>
    </source>
</evidence>